<sequence>MLVSETASEFDITTTYHKFLHDDPEITMPVAAIESLVTLLSLTRPQTSSELVTVLTKASATLKENVRNSVSLSAGCDLFLRFVLRSTQDTANWEACWKHLVDNGKLFLERARKARQEIAKLGSRFIRDGDTILIHSMSRTVTSLLFHALERNVRFQVVVTEARPDGKGVAIANILREKGIHVALISDTSVVWAMDKIDKVFVGAEGVAESGGVINYIGTAQIALMAKGAGKPFYVVAESHKFVRLFPLSSSDLPGENSSLQFTSDISSSIQAPDIDFTPENLITSIITDIGILTPAGVSEELIKMWYD</sequence>
<dbReference type="GO" id="GO:1903833">
    <property type="term" value="P:positive regulation of cellular response to amino acid starvation"/>
    <property type="evidence" value="ECO:0007669"/>
    <property type="project" value="EnsemblFungi"/>
</dbReference>
<reference evidence="11" key="1">
    <citation type="submission" date="2016-02" db="EMBL/GenBank/DDBJ databases">
        <title>Comparative genomics of biotechnologically important yeasts.</title>
        <authorList>
            <consortium name="DOE Joint Genome Institute"/>
            <person name="Riley R."/>
            <person name="Haridas S."/>
            <person name="Wolfe K.H."/>
            <person name="Lopes M.R."/>
            <person name="Hittinger C.T."/>
            <person name="Goker M."/>
            <person name="Salamov A."/>
            <person name="Wisecaver J."/>
            <person name="Long T.M."/>
            <person name="Aerts A.L."/>
            <person name="Barry K."/>
            <person name="Choi C."/>
            <person name="Clum A."/>
            <person name="Coughlan A.Y."/>
            <person name="Deshpande S."/>
            <person name="Douglass A.P."/>
            <person name="Hanson S.J."/>
            <person name="Klenk H.-P."/>
            <person name="Labutti K."/>
            <person name="Lapidus A."/>
            <person name="Lindquist E."/>
            <person name="Lipzen A."/>
            <person name="Meier-Kolthoff J.P."/>
            <person name="Ohm R.A."/>
            <person name="Otillar R.P."/>
            <person name="Pangilinan J."/>
            <person name="Peng Y."/>
            <person name="Rokas A."/>
            <person name="Rosa C.A."/>
            <person name="Scheuner C."/>
            <person name="Sibirny A.A."/>
            <person name="Slot J.C."/>
            <person name="Stielow J.B."/>
            <person name="Sun H."/>
            <person name="Kurtzman C.P."/>
            <person name="Blackwell M."/>
            <person name="Jeffries T.W."/>
            <person name="Grigoriev I.V."/>
        </authorList>
    </citation>
    <scope>NUCLEOTIDE SEQUENCE [LARGE SCALE GENOMIC DNA]</scope>
    <source>
        <strain evidence="11">NRRL Y-17796</strain>
    </source>
</reference>
<dbReference type="GO" id="GO:0005851">
    <property type="term" value="C:eukaryotic translation initiation factor 2B complex"/>
    <property type="evidence" value="ECO:0007669"/>
    <property type="project" value="EnsemblFungi"/>
</dbReference>
<evidence type="ECO:0000256" key="1">
    <source>
        <dbReference type="ARBA" id="ARBA00004514"/>
    </source>
</evidence>
<dbReference type="InterPro" id="IPR051501">
    <property type="entry name" value="eIF2B_alpha/beta/delta"/>
</dbReference>
<dbReference type="InterPro" id="IPR042529">
    <property type="entry name" value="IF_2B-like_C"/>
</dbReference>
<name>A0A1E4TB53_9ASCO</name>
<evidence type="ECO:0000313" key="10">
    <source>
        <dbReference type="EMBL" id="ODV89007.1"/>
    </source>
</evidence>
<comment type="subunit">
    <text evidence="8">Component of the translation initiation factor 2B (eIF2B) complex which is a heterodecamer of two sets of five different subunits: alpha, beta, gamma, delta and epsilon. Subunits alpha, beta and delta comprise a regulatory subcomplex and subunits epsilon and gamma comprise a catalytic subcomplex. Within the complex, the hexameric regulatory complex resides at the center, with the two heterodimeric catalytic subcomplexes bound on opposite sides.</text>
</comment>
<dbReference type="GO" id="GO:0003743">
    <property type="term" value="F:translation initiation factor activity"/>
    <property type="evidence" value="ECO:0007669"/>
    <property type="project" value="UniProtKB-KW"/>
</dbReference>
<evidence type="ECO:0000256" key="6">
    <source>
        <dbReference type="ARBA" id="ARBA00044208"/>
    </source>
</evidence>
<dbReference type="GO" id="GO:0005829">
    <property type="term" value="C:cytosol"/>
    <property type="evidence" value="ECO:0007669"/>
    <property type="project" value="UniProtKB-SubCell"/>
</dbReference>
<dbReference type="InterPro" id="IPR037171">
    <property type="entry name" value="NagB/RpiA_transferase-like"/>
</dbReference>
<keyword evidence="11" id="KW-1185">Reference proteome</keyword>
<evidence type="ECO:0000256" key="8">
    <source>
        <dbReference type="ARBA" id="ARBA00046432"/>
    </source>
</evidence>
<evidence type="ECO:0000256" key="4">
    <source>
        <dbReference type="ARBA" id="ARBA00022540"/>
    </source>
</evidence>
<evidence type="ECO:0000256" key="2">
    <source>
        <dbReference type="ARBA" id="ARBA00007251"/>
    </source>
</evidence>
<comment type="similarity">
    <text evidence="2 9">Belongs to the eIF-2B alpha/beta/delta subunits family.</text>
</comment>
<dbReference type="InterPro" id="IPR000649">
    <property type="entry name" value="IF-2B-related"/>
</dbReference>
<organism evidence="10 11">
    <name type="scientific">Tortispora caseinolytica NRRL Y-17796</name>
    <dbReference type="NCBI Taxonomy" id="767744"/>
    <lineage>
        <taxon>Eukaryota</taxon>
        <taxon>Fungi</taxon>
        <taxon>Dikarya</taxon>
        <taxon>Ascomycota</taxon>
        <taxon>Saccharomycotina</taxon>
        <taxon>Trigonopsidomycetes</taxon>
        <taxon>Trigonopsidales</taxon>
        <taxon>Trigonopsidaceae</taxon>
        <taxon>Tortispora</taxon>
    </lineage>
</organism>
<dbReference type="Proteomes" id="UP000095023">
    <property type="component" value="Unassembled WGS sequence"/>
</dbReference>
<dbReference type="Pfam" id="PF01008">
    <property type="entry name" value="IF-2B"/>
    <property type="match status" value="1"/>
</dbReference>
<dbReference type="GO" id="GO:0002183">
    <property type="term" value="P:cytoplasmic translational initiation"/>
    <property type="evidence" value="ECO:0007669"/>
    <property type="project" value="EnsemblFungi"/>
</dbReference>
<dbReference type="GO" id="GO:0005085">
    <property type="term" value="F:guanyl-nucleotide exchange factor activity"/>
    <property type="evidence" value="ECO:0007669"/>
    <property type="project" value="EnsemblFungi"/>
</dbReference>
<evidence type="ECO:0000256" key="5">
    <source>
        <dbReference type="ARBA" id="ARBA00022917"/>
    </source>
</evidence>
<dbReference type="Gene3D" id="3.40.50.10470">
    <property type="entry name" value="Translation initiation factor eif-2b, domain 2"/>
    <property type="match status" value="1"/>
</dbReference>
<accession>A0A1E4TB53</accession>
<dbReference type="AlphaFoldDB" id="A0A1E4TB53"/>
<evidence type="ECO:0000256" key="3">
    <source>
        <dbReference type="ARBA" id="ARBA00022490"/>
    </source>
</evidence>
<dbReference type="GO" id="GO:0045948">
    <property type="term" value="P:positive regulation of translational initiation"/>
    <property type="evidence" value="ECO:0007669"/>
    <property type="project" value="EnsemblFungi"/>
</dbReference>
<dbReference type="GO" id="GO:1900036">
    <property type="term" value="P:positive regulation of cellular response to heat"/>
    <property type="evidence" value="ECO:0007669"/>
    <property type="project" value="EnsemblFungi"/>
</dbReference>
<dbReference type="InterPro" id="IPR042528">
    <property type="entry name" value="elF-2B_alpha_N"/>
</dbReference>
<dbReference type="PANTHER" id="PTHR45860">
    <property type="entry name" value="TRANSLATION INITIATION FACTOR EIF-2B SUBUNIT ALPHA"/>
    <property type="match status" value="1"/>
</dbReference>
<comment type="subcellular location">
    <subcellularLocation>
        <location evidence="1">Cytoplasm</location>
        <location evidence="1">Cytosol</location>
    </subcellularLocation>
</comment>
<proteinExistence type="inferred from homology"/>
<dbReference type="SUPFAM" id="SSF100950">
    <property type="entry name" value="NagB/RpiA/CoA transferase-like"/>
    <property type="match status" value="1"/>
</dbReference>
<evidence type="ECO:0000313" key="11">
    <source>
        <dbReference type="Proteomes" id="UP000095023"/>
    </source>
</evidence>
<keyword evidence="3" id="KW-0963">Cytoplasm</keyword>
<protein>
    <recommendedName>
        <fullName evidence="6">Translation initiation factor eIF2B subunit alpha</fullName>
    </recommendedName>
    <alternativeName>
        <fullName evidence="7">eIF2B GDP-GTP exchange factor subunit alpha</fullName>
    </alternativeName>
</protein>
<gene>
    <name evidence="10" type="ORF">CANCADRAFT_3647</name>
</gene>
<evidence type="ECO:0000256" key="9">
    <source>
        <dbReference type="RuleBase" id="RU003814"/>
    </source>
</evidence>
<keyword evidence="5" id="KW-0648">Protein biosynthesis</keyword>
<evidence type="ECO:0000256" key="7">
    <source>
        <dbReference type="ARBA" id="ARBA00044236"/>
    </source>
</evidence>
<dbReference type="EMBL" id="KV453843">
    <property type="protein sequence ID" value="ODV89007.1"/>
    <property type="molecule type" value="Genomic_DNA"/>
</dbReference>
<dbReference type="PANTHER" id="PTHR45860:SF1">
    <property type="entry name" value="TRANSLATION INITIATION FACTOR EIF-2B SUBUNIT ALPHA"/>
    <property type="match status" value="1"/>
</dbReference>
<dbReference type="OrthoDB" id="10249309at2759"/>
<keyword evidence="4" id="KW-0396">Initiation factor</keyword>
<dbReference type="Gene3D" id="1.20.120.1070">
    <property type="entry name" value="Translation initiation factor eIF-2B, N-terminal domain"/>
    <property type="match status" value="1"/>
</dbReference>
<dbReference type="GO" id="GO:1904262">
    <property type="term" value="P:negative regulation of TORC1 signaling"/>
    <property type="evidence" value="ECO:0007669"/>
    <property type="project" value="EnsemblFungi"/>
</dbReference>